<dbReference type="Proteomes" id="UP001066276">
    <property type="component" value="Chromosome 3_1"/>
</dbReference>
<accession>A0AAV7U8T5</accession>
<sequence length="120" mass="13727">MSIVAGIEMRCKGEEVLLGYDKNKEAKEEGLEEREIVAEYIKKGQKLRVGKGDKHDVIYKEEVGDLRRVERSRSLQVAEADEQLKWMAMRTAELHEERMVHLRSSKDVIVNTSSILGKGI</sequence>
<dbReference type="AlphaFoldDB" id="A0AAV7U8T5"/>
<protein>
    <submittedName>
        <fullName evidence="1">Uncharacterized protein</fullName>
    </submittedName>
</protein>
<gene>
    <name evidence="1" type="ORF">NDU88_001851</name>
</gene>
<organism evidence="1 2">
    <name type="scientific">Pleurodeles waltl</name>
    <name type="common">Iberian ribbed newt</name>
    <dbReference type="NCBI Taxonomy" id="8319"/>
    <lineage>
        <taxon>Eukaryota</taxon>
        <taxon>Metazoa</taxon>
        <taxon>Chordata</taxon>
        <taxon>Craniata</taxon>
        <taxon>Vertebrata</taxon>
        <taxon>Euteleostomi</taxon>
        <taxon>Amphibia</taxon>
        <taxon>Batrachia</taxon>
        <taxon>Caudata</taxon>
        <taxon>Salamandroidea</taxon>
        <taxon>Salamandridae</taxon>
        <taxon>Pleurodelinae</taxon>
        <taxon>Pleurodeles</taxon>
    </lineage>
</organism>
<dbReference type="EMBL" id="JANPWB010000005">
    <property type="protein sequence ID" value="KAJ1185056.1"/>
    <property type="molecule type" value="Genomic_DNA"/>
</dbReference>
<keyword evidence="2" id="KW-1185">Reference proteome</keyword>
<evidence type="ECO:0000313" key="1">
    <source>
        <dbReference type="EMBL" id="KAJ1185056.1"/>
    </source>
</evidence>
<proteinExistence type="predicted"/>
<reference evidence="1" key="1">
    <citation type="journal article" date="2022" name="bioRxiv">
        <title>Sequencing and chromosome-scale assembly of the giantPleurodeles waltlgenome.</title>
        <authorList>
            <person name="Brown T."/>
            <person name="Elewa A."/>
            <person name="Iarovenko S."/>
            <person name="Subramanian E."/>
            <person name="Araus A.J."/>
            <person name="Petzold A."/>
            <person name="Susuki M."/>
            <person name="Suzuki K.-i.T."/>
            <person name="Hayashi T."/>
            <person name="Toyoda A."/>
            <person name="Oliveira C."/>
            <person name="Osipova E."/>
            <person name="Leigh N.D."/>
            <person name="Simon A."/>
            <person name="Yun M.H."/>
        </authorList>
    </citation>
    <scope>NUCLEOTIDE SEQUENCE</scope>
    <source>
        <strain evidence="1">20211129_DDA</strain>
        <tissue evidence="1">Liver</tissue>
    </source>
</reference>
<name>A0AAV7U8T5_PLEWA</name>
<comment type="caution">
    <text evidence="1">The sequence shown here is derived from an EMBL/GenBank/DDBJ whole genome shotgun (WGS) entry which is preliminary data.</text>
</comment>
<evidence type="ECO:0000313" key="2">
    <source>
        <dbReference type="Proteomes" id="UP001066276"/>
    </source>
</evidence>